<dbReference type="PANTHER" id="PTHR33939">
    <property type="entry name" value="PROTEIN CBG22215"/>
    <property type="match status" value="1"/>
</dbReference>
<reference evidence="3" key="2">
    <citation type="journal article" date="2023" name="BMC Genomics">
        <title>Pest status, molecular evolution, and epigenetic factors derived from the genome assembly of Frankliniella fusca, a thysanopteran phytovirus vector.</title>
        <authorList>
            <person name="Catto M.A."/>
            <person name="Labadie P.E."/>
            <person name="Jacobson A.L."/>
            <person name="Kennedy G.G."/>
            <person name="Srinivasan R."/>
            <person name="Hunt B.G."/>
        </authorList>
    </citation>
    <scope>NUCLEOTIDE SEQUENCE</scope>
    <source>
        <strain evidence="3">PL_HMW_Pooled</strain>
    </source>
</reference>
<sequence>MHSTNNFVFEKLSTEKLPVEGFALHNAKARTKQCLNISEGSLKNYLRRAREEDAFSTPGSARGRANPTEPDEKTKEKITEVIYTFRKEKRHMTLSILRDELRAQNLYAGSLESLRILLYNLGFDFVVDNGTHFLREQPGVVLRRMHFLREFYKNHTSATPLDPKYQDETWTFEKGSGIKPRSWMTLGKSFQQRQATLGKRFIISHTGGAKGWVPNAGLFVKGVRDKNDDYHTEMNGETFNRHFKEDILANLKEPSLIIMDNAAYHRVQEEKQPTSNWRQRELKDWLDSNGVPYREGMTNADLLALARMHKVEPVLVTDKMVEGTGHKILRLPPYHSHWNPIELVWGITKRYYDSHISEVPCYTKYLETELGPKQFLPFRFHRTSNFTILGIKTPEQVWKDALETVTPEVWAECCNHTTKLILEAYENEVASRDEWVIHDNFDADDSDVDDPPPLDDPTPQVLINGLCMNLQTKRNV</sequence>
<dbReference type="GO" id="GO:0003676">
    <property type="term" value="F:nucleic acid binding"/>
    <property type="evidence" value="ECO:0007669"/>
    <property type="project" value="InterPro"/>
</dbReference>
<evidence type="ECO:0000256" key="1">
    <source>
        <dbReference type="SAM" id="MobiDB-lite"/>
    </source>
</evidence>
<dbReference type="Proteomes" id="UP001219518">
    <property type="component" value="Unassembled WGS sequence"/>
</dbReference>
<reference evidence="3" key="1">
    <citation type="submission" date="2021-07" db="EMBL/GenBank/DDBJ databases">
        <authorList>
            <person name="Catto M.A."/>
            <person name="Jacobson A."/>
            <person name="Kennedy G."/>
            <person name="Labadie P."/>
            <person name="Hunt B.G."/>
            <person name="Srinivasan R."/>
        </authorList>
    </citation>
    <scope>NUCLEOTIDE SEQUENCE</scope>
    <source>
        <strain evidence="3">PL_HMW_Pooled</strain>
        <tissue evidence="3">Head</tissue>
    </source>
</reference>
<protein>
    <submittedName>
        <fullName evidence="3">Protein FAM243A</fullName>
    </submittedName>
</protein>
<dbReference type="InterPro" id="IPR036397">
    <property type="entry name" value="RNaseH_sf"/>
</dbReference>
<accession>A0AAE1LRB9</accession>
<dbReference type="Pfam" id="PF13358">
    <property type="entry name" value="DDE_3"/>
    <property type="match status" value="1"/>
</dbReference>
<evidence type="ECO:0000313" key="3">
    <source>
        <dbReference type="EMBL" id="KAK3928039.1"/>
    </source>
</evidence>
<feature type="domain" description="Tc1-like transposase DDE" evidence="2">
    <location>
        <begin position="232"/>
        <end position="353"/>
    </location>
</feature>
<organism evidence="3 4">
    <name type="scientific">Frankliniella fusca</name>
    <dbReference type="NCBI Taxonomy" id="407009"/>
    <lineage>
        <taxon>Eukaryota</taxon>
        <taxon>Metazoa</taxon>
        <taxon>Ecdysozoa</taxon>
        <taxon>Arthropoda</taxon>
        <taxon>Hexapoda</taxon>
        <taxon>Insecta</taxon>
        <taxon>Pterygota</taxon>
        <taxon>Neoptera</taxon>
        <taxon>Paraneoptera</taxon>
        <taxon>Thysanoptera</taxon>
        <taxon>Terebrantia</taxon>
        <taxon>Thripoidea</taxon>
        <taxon>Thripidae</taxon>
        <taxon>Frankliniella</taxon>
    </lineage>
</organism>
<name>A0AAE1LRB9_9NEOP</name>
<dbReference type="PANTHER" id="PTHR33939:SF1">
    <property type="entry name" value="DUF4371 DOMAIN-CONTAINING PROTEIN"/>
    <property type="match status" value="1"/>
</dbReference>
<gene>
    <name evidence="3" type="ORF">KUF71_016323</name>
</gene>
<dbReference type="EMBL" id="JAHWGI010001306">
    <property type="protein sequence ID" value="KAK3928039.1"/>
    <property type="molecule type" value="Genomic_DNA"/>
</dbReference>
<dbReference type="AlphaFoldDB" id="A0AAE1LRB9"/>
<dbReference type="Gene3D" id="3.30.420.10">
    <property type="entry name" value="Ribonuclease H-like superfamily/Ribonuclease H"/>
    <property type="match status" value="1"/>
</dbReference>
<dbReference type="InterPro" id="IPR038717">
    <property type="entry name" value="Tc1-like_DDE_dom"/>
</dbReference>
<proteinExistence type="predicted"/>
<feature type="region of interest" description="Disordered" evidence="1">
    <location>
        <begin position="53"/>
        <end position="75"/>
    </location>
</feature>
<evidence type="ECO:0000259" key="2">
    <source>
        <dbReference type="Pfam" id="PF13358"/>
    </source>
</evidence>
<comment type="caution">
    <text evidence="3">The sequence shown here is derived from an EMBL/GenBank/DDBJ whole genome shotgun (WGS) entry which is preliminary data.</text>
</comment>
<keyword evidence="4" id="KW-1185">Reference proteome</keyword>
<evidence type="ECO:0000313" key="4">
    <source>
        <dbReference type="Proteomes" id="UP001219518"/>
    </source>
</evidence>